<dbReference type="GO" id="GO:0044183">
    <property type="term" value="F:protein folding chaperone"/>
    <property type="evidence" value="ECO:0007669"/>
    <property type="project" value="TreeGrafter"/>
</dbReference>
<protein>
    <recommendedName>
        <fullName evidence="4">Mitochondrial zinc maintenance protein 1, mitochondrial</fullName>
    </recommendedName>
</protein>
<comment type="caution">
    <text evidence="9">The sequence shown here is derived from an EMBL/GenBank/DDBJ whole genome shotgun (WGS) entry which is preliminary data.</text>
</comment>
<dbReference type="AlphaFoldDB" id="A0A8H5WRY2"/>
<dbReference type="GO" id="GO:0005759">
    <property type="term" value="C:mitochondrial matrix"/>
    <property type="evidence" value="ECO:0007669"/>
    <property type="project" value="UniProtKB-SubCell"/>
</dbReference>
<dbReference type="PANTHER" id="PTHR46749:SF1">
    <property type="entry name" value="COMPLEX III ASSEMBLY FACTOR LYRM7"/>
    <property type="match status" value="1"/>
</dbReference>
<evidence type="ECO:0000256" key="1">
    <source>
        <dbReference type="ARBA" id="ARBA00004305"/>
    </source>
</evidence>
<keyword evidence="7" id="KW-0143">Chaperone</keyword>
<organism evidence="9 10">
    <name type="scientific">Fusarium denticulatum</name>
    <dbReference type="NCBI Taxonomy" id="48507"/>
    <lineage>
        <taxon>Eukaryota</taxon>
        <taxon>Fungi</taxon>
        <taxon>Dikarya</taxon>
        <taxon>Ascomycota</taxon>
        <taxon>Pezizomycotina</taxon>
        <taxon>Sordariomycetes</taxon>
        <taxon>Hypocreomycetidae</taxon>
        <taxon>Hypocreales</taxon>
        <taxon>Nectriaceae</taxon>
        <taxon>Fusarium</taxon>
        <taxon>Fusarium fujikuroi species complex</taxon>
    </lineage>
</organism>
<evidence type="ECO:0000256" key="2">
    <source>
        <dbReference type="ARBA" id="ARBA00009949"/>
    </source>
</evidence>
<comment type="function">
    <text evidence="8">Assembly factor required for Rieske Fe-S protein RIP1 incorporation into the cytochrome b-c1 (CIII) complex. Functions as a chaperone, binding to this subunit within the mitochondrial matrix and stabilizing it prior to its translocation and insertion into the late CIII dimeric intermediate within the mitochondrial inner membrane. Modulates the mitochondrial matrix zinc pool.</text>
</comment>
<dbReference type="GO" id="GO:0034551">
    <property type="term" value="P:mitochondrial respiratory chain complex III assembly"/>
    <property type="evidence" value="ECO:0007669"/>
    <property type="project" value="InterPro"/>
</dbReference>
<keyword evidence="5" id="KW-0809">Transit peptide</keyword>
<comment type="subunit">
    <text evidence="3">Interacts with RIP1.</text>
</comment>
<accession>A0A8H5WRY2</accession>
<evidence type="ECO:0000313" key="10">
    <source>
        <dbReference type="Proteomes" id="UP000562682"/>
    </source>
</evidence>
<dbReference type="Proteomes" id="UP000562682">
    <property type="component" value="Unassembled WGS sequence"/>
</dbReference>
<evidence type="ECO:0000256" key="5">
    <source>
        <dbReference type="ARBA" id="ARBA00022946"/>
    </source>
</evidence>
<dbReference type="CDD" id="cd20267">
    <property type="entry name" value="Complex1_LYR_LYRM7"/>
    <property type="match status" value="1"/>
</dbReference>
<evidence type="ECO:0000256" key="4">
    <source>
        <dbReference type="ARBA" id="ARBA00015108"/>
    </source>
</evidence>
<comment type="similarity">
    <text evidence="2">Belongs to the complex I LYR family. MZM1 subfamily.</text>
</comment>
<evidence type="ECO:0000256" key="6">
    <source>
        <dbReference type="ARBA" id="ARBA00023128"/>
    </source>
</evidence>
<sequence length="149" mass="15965">MATAPAPALNAYRHLMRAARIAFQGTKPFRNQISNAVDFLFKTGPMGYTDYQFTAGDAPILSAAQLQIRNEFRQKASADAADASAAIKHAEEVAKVLRQNVVQGQRIEEGKDTFKLRIHEDIERGDNESIKTAGKGAVGGGCCGGGGKK</sequence>
<evidence type="ECO:0000256" key="3">
    <source>
        <dbReference type="ARBA" id="ARBA00011589"/>
    </source>
</evidence>
<dbReference type="EMBL" id="JAAOAK010000399">
    <property type="protein sequence ID" value="KAF5667879.1"/>
    <property type="molecule type" value="Genomic_DNA"/>
</dbReference>
<gene>
    <name evidence="9" type="ORF">FDENT_12001</name>
</gene>
<keyword evidence="10" id="KW-1185">Reference proteome</keyword>
<reference evidence="9 10" key="1">
    <citation type="submission" date="2020-05" db="EMBL/GenBank/DDBJ databases">
        <title>Identification and distribution of gene clusters putatively required for synthesis of sphingolipid metabolism inhibitors in phylogenetically diverse species of the filamentous fungus Fusarium.</title>
        <authorList>
            <person name="Kim H.-S."/>
            <person name="Busman M."/>
            <person name="Brown D.W."/>
            <person name="Divon H."/>
            <person name="Uhlig S."/>
            <person name="Proctor R.H."/>
        </authorList>
    </citation>
    <scope>NUCLEOTIDE SEQUENCE [LARGE SCALE GENOMIC DNA]</scope>
    <source>
        <strain evidence="9 10">NRRL 25311</strain>
    </source>
</reference>
<proteinExistence type="inferred from homology"/>
<name>A0A8H5WRY2_9HYPO</name>
<comment type="subcellular location">
    <subcellularLocation>
        <location evidence="1">Mitochondrion matrix</location>
    </subcellularLocation>
</comment>
<dbReference type="InterPro" id="IPR050435">
    <property type="entry name" value="MZM1/LYRM7"/>
</dbReference>
<dbReference type="PANTHER" id="PTHR46749">
    <property type="entry name" value="COMPLEX III ASSEMBLY FACTOR LYRM7"/>
    <property type="match status" value="1"/>
</dbReference>
<keyword evidence="6" id="KW-0496">Mitochondrion</keyword>
<evidence type="ECO:0000256" key="8">
    <source>
        <dbReference type="ARBA" id="ARBA00025268"/>
    </source>
</evidence>
<dbReference type="InterPro" id="IPR045298">
    <property type="entry name" value="Complex1_LYR_LYRM7"/>
</dbReference>
<evidence type="ECO:0000256" key="7">
    <source>
        <dbReference type="ARBA" id="ARBA00023186"/>
    </source>
</evidence>
<evidence type="ECO:0000313" key="9">
    <source>
        <dbReference type="EMBL" id="KAF5667879.1"/>
    </source>
</evidence>